<feature type="transmembrane region" description="Helical" evidence="1">
    <location>
        <begin position="76"/>
        <end position="96"/>
    </location>
</feature>
<protein>
    <submittedName>
        <fullName evidence="2">Uncharacterized protein</fullName>
    </submittedName>
</protein>
<keyword evidence="1" id="KW-1133">Transmembrane helix</keyword>
<name>A0AAI9ICS6_9BURK</name>
<keyword evidence="1" id="KW-0812">Transmembrane</keyword>
<dbReference type="Proteomes" id="UP000006772">
    <property type="component" value="Unassembled WGS sequence"/>
</dbReference>
<sequence length="107" mass="11730">MHATEMMLILLFLLLAYGGPFLLGYLYFRLRRARRGRVPVAPSGRTRSAALPLLCVATLLLAFGLGHFRVLSYPGAIMLSMVLGAPVFFLSAAPLVKARPSTPKDER</sequence>
<evidence type="ECO:0000313" key="2">
    <source>
        <dbReference type="EMBL" id="EOA03735.1"/>
    </source>
</evidence>
<evidence type="ECO:0000313" key="3">
    <source>
        <dbReference type="Proteomes" id="UP000006772"/>
    </source>
</evidence>
<proteinExistence type="predicted"/>
<keyword evidence="1" id="KW-0472">Membrane</keyword>
<accession>A0AAI9ICS6</accession>
<dbReference type="EMBL" id="AEEC02000023">
    <property type="protein sequence ID" value="EOA03735.1"/>
    <property type="molecule type" value="Genomic_DNA"/>
</dbReference>
<evidence type="ECO:0000256" key="1">
    <source>
        <dbReference type="SAM" id="Phobius"/>
    </source>
</evidence>
<reference evidence="2 3" key="1">
    <citation type="journal article" date="2013" name="Front. Microbiol.">
        <title>The genome of the endophytic bacterium H. frisingense GSF30(T) identifies diverse strategies in the Herbaspirillum genus to interact with plants.</title>
        <authorList>
            <person name="Straub D."/>
            <person name="Rothballer M."/>
            <person name="Hartmann A."/>
            <person name="Ludewig U."/>
        </authorList>
    </citation>
    <scope>NUCLEOTIDE SEQUENCE [LARGE SCALE GENOMIC DNA]</scope>
    <source>
        <strain evidence="2 3">GSF30</strain>
    </source>
</reference>
<organism evidence="2 3">
    <name type="scientific">Herbaspirillum frisingense GSF30</name>
    <dbReference type="NCBI Taxonomy" id="864073"/>
    <lineage>
        <taxon>Bacteria</taxon>
        <taxon>Pseudomonadati</taxon>
        <taxon>Pseudomonadota</taxon>
        <taxon>Betaproteobacteria</taxon>
        <taxon>Burkholderiales</taxon>
        <taxon>Oxalobacteraceae</taxon>
        <taxon>Herbaspirillum</taxon>
    </lineage>
</organism>
<dbReference type="AlphaFoldDB" id="A0AAI9ICS6"/>
<feature type="transmembrane region" description="Helical" evidence="1">
    <location>
        <begin position="49"/>
        <end position="70"/>
    </location>
</feature>
<comment type="caution">
    <text evidence="2">The sequence shown here is derived from an EMBL/GenBank/DDBJ whole genome shotgun (WGS) entry which is preliminary data.</text>
</comment>
<dbReference type="RefSeq" id="WP_006464447.1">
    <property type="nucleotide sequence ID" value="NZ_AEEC02000023.1"/>
</dbReference>
<gene>
    <name evidence="2" type="ORF">HFRIS_016035</name>
</gene>
<feature type="transmembrane region" description="Helical" evidence="1">
    <location>
        <begin position="6"/>
        <end position="28"/>
    </location>
</feature>